<evidence type="ECO:0000256" key="1">
    <source>
        <dbReference type="ARBA" id="ARBA00023002"/>
    </source>
</evidence>
<dbReference type="AlphaFoldDB" id="A0A8H6CSK9"/>
<keyword evidence="3" id="KW-1185">Reference proteome</keyword>
<dbReference type="RefSeq" id="XP_037159593.1">
    <property type="nucleotide sequence ID" value="XM_037313505.1"/>
</dbReference>
<dbReference type="PANTHER" id="PTHR43157">
    <property type="entry name" value="PHOSPHATIDYLINOSITOL-GLYCAN BIOSYNTHESIS CLASS F PROTEIN-RELATED"/>
    <property type="match status" value="1"/>
</dbReference>
<dbReference type="SUPFAM" id="SSF51735">
    <property type="entry name" value="NAD(P)-binding Rossmann-fold domains"/>
    <property type="match status" value="1"/>
</dbReference>
<dbReference type="GO" id="GO:0016491">
    <property type="term" value="F:oxidoreductase activity"/>
    <property type="evidence" value="ECO:0007669"/>
    <property type="project" value="UniProtKB-KW"/>
</dbReference>
<proteinExistence type="predicted"/>
<evidence type="ECO:0000313" key="2">
    <source>
        <dbReference type="EMBL" id="KAF6228778.1"/>
    </source>
</evidence>
<protein>
    <submittedName>
        <fullName evidence="2">Uncharacterized protein</fullName>
    </submittedName>
</protein>
<keyword evidence="1" id="KW-0560">Oxidoreductase</keyword>
<organism evidence="2 3">
    <name type="scientific">Letharia columbiana</name>
    <dbReference type="NCBI Taxonomy" id="112416"/>
    <lineage>
        <taxon>Eukaryota</taxon>
        <taxon>Fungi</taxon>
        <taxon>Dikarya</taxon>
        <taxon>Ascomycota</taxon>
        <taxon>Pezizomycotina</taxon>
        <taxon>Lecanoromycetes</taxon>
        <taxon>OSLEUM clade</taxon>
        <taxon>Lecanoromycetidae</taxon>
        <taxon>Lecanorales</taxon>
        <taxon>Lecanorineae</taxon>
        <taxon>Parmeliaceae</taxon>
        <taxon>Letharia</taxon>
    </lineage>
</organism>
<dbReference type="EMBL" id="JACCJC010000074">
    <property type="protein sequence ID" value="KAF6228778.1"/>
    <property type="molecule type" value="Genomic_DNA"/>
</dbReference>
<dbReference type="Gene3D" id="3.40.50.720">
    <property type="entry name" value="NAD(P)-binding Rossmann-like Domain"/>
    <property type="match status" value="1"/>
</dbReference>
<dbReference type="InterPro" id="IPR036291">
    <property type="entry name" value="NAD(P)-bd_dom_sf"/>
</dbReference>
<dbReference type="GeneID" id="59293267"/>
<sequence length="348" mass="38669">MSETLKFLYRQFFLTPPKANVEKSNLRGQTGIVTGANIGLGFEASRQLLELGLSHLILAVRSKEKGNNARIELAREAPGAKIEVWDLNMSNYESISQFTQRCATLPRLDFAILNAGIFKPELEINKVTGHEEVVQVNYLSTALLAIQLLPVMDKKNSTRSRPGTITIVGSETAEWAMFKEQKQDPIFPAFNNPKNFDMQDRYYTSKLLQEILLIEMCRTLPSSRGIVNVVNPGFCYGSGLHAEVTTRYRALGIVFTAIKRMIGRSTSVGARTLVDAAVAQGPASHGQYLSDCARYHFPPQLSGQKGDALSKRVWNETLKELSFANVEGILGSMKEKEMTGKSKGDYLR</sequence>
<dbReference type="OrthoDB" id="542013at2759"/>
<comment type="caution">
    <text evidence="2">The sequence shown here is derived from an EMBL/GenBank/DDBJ whole genome shotgun (WGS) entry which is preliminary data.</text>
</comment>
<gene>
    <name evidence="2" type="ORF">HO173_011625</name>
</gene>
<evidence type="ECO:0000313" key="3">
    <source>
        <dbReference type="Proteomes" id="UP000578531"/>
    </source>
</evidence>
<name>A0A8H6CSK9_9LECA</name>
<dbReference type="Proteomes" id="UP000578531">
    <property type="component" value="Unassembled WGS sequence"/>
</dbReference>
<dbReference type="Pfam" id="PF00106">
    <property type="entry name" value="adh_short"/>
    <property type="match status" value="1"/>
</dbReference>
<dbReference type="InterPro" id="IPR002347">
    <property type="entry name" value="SDR_fam"/>
</dbReference>
<reference evidence="2 3" key="1">
    <citation type="journal article" date="2020" name="Genomics">
        <title>Complete, high-quality genomes from long-read metagenomic sequencing of two wolf lichen thalli reveals enigmatic genome architecture.</title>
        <authorList>
            <person name="McKenzie S.K."/>
            <person name="Walston R.F."/>
            <person name="Allen J.L."/>
        </authorList>
    </citation>
    <scope>NUCLEOTIDE SEQUENCE [LARGE SCALE GENOMIC DNA]</scope>
    <source>
        <strain evidence="2">WasteWater2</strain>
    </source>
</reference>
<dbReference type="PANTHER" id="PTHR43157:SF31">
    <property type="entry name" value="PHOSPHATIDYLINOSITOL-GLYCAN BIOSYNTHESIS CLASS F PROTEIN"/>
    <property type="match status" value="1"/>
</dbReference>
<accession>A0A8H6CSK9</accession>